<evidence type="ECO:0000256" key="5">
    <source>
        <dbReference type="ARBA" id="ARBA00024934"/>
    </source>
</evidence>
<gene>
    <name evidence="8" type="primary">flgB</name>
    <name evidence="8" type="ordered locus">AXY_15080</name>
</gene>
<dbReference type="HOGENOM" id="CLU_125463_3_1_9"/>
<accession>K0IYP8</accession>
<dbReference type="PANTHER" id="PTHR30435:SF12">
    <property type="entry name" value="FLAGELLAR BASAL BODY ROD PROTEIN FLGB"/>
    <property type="match status" value="1"/>
</dbReference>
<proteinExistence type="inferred from homology"/>
<keyword evidence="8" id="KW-0966">Cell projection</keyword>
<dbReference type="OrthoDB" id="9792068at2"/>
<evidence type="ECO:0000256" key="4">
    <source>
        <dbReference type="ARBA" id="ARBA00023143"/>
    </source>
</evidence>
<dbReference type="Proteomes" id="UP000006294">
    <property type="component" value="Chromosome"/>
</dbReference>
<evidence type="ECO:0000256" key="6">
    <source>
        <dbReference type="PIRNR" id="PIRNR002889"/>
    </source>
</evidence>
<dbReference type="PANTHER" id="PTHR30435">
    <property type="entry name" value="FLAGELLAR PROTEIN"/>
    <property type="match status" value="1"/>
</dbReference>
<feature type="domain" description="Flagellar basal body rod protein N-terminal" evidence="7">
    <location>
        <begin position="14"/>
        <end position="38"/>
    </location>
</feature>
<evidence type="ECO:0000256" key="2">
    <source>
        <dbReference type="ARBA" id="ARBA00009677"/>
    </source>
</evidence>
<sequence length="130" mass="14947">MSIFDRTIDSLHHGLNYAHLKNETIANNLANVDTPGYKAKSIEFKSLLELEQQSQFTAKRTDPRHIEFGNTIRGFKVHVNHNTQYNHNGNNVDIDKEMVELANNQIYQQALVDRLNGRFNTLQNVIRGGR</sequence>
<dbReference type="STRING" id="698758.AXY_15080"/>
<keyword evidence="9" id="KW-1185">Reference proteome</keyword>
<evidence type="ECO:0000256" key="3">
    <source>
        <dbReference type="ARBA" id="ARBA00014376"/>
    </source>
</evidence>
<comment type="function">
    <text evidence="5 6">Structural component of flagellum, the bacterial motility apparatus. Part of the rod structure of flagellar basal body.</text>
</comment>
<keyword evidence="4 6" id="KW-0975">Bacterial flagellum</keyword>
<dbReference type="PROSITE" id="PS00588">
    <property type="entry name" value="FLAGELLA_BB_ROD"/>
    <property type="match status" value="1"/>
</dbReference>
<evidence type="ECO:0000313" key="9">
    <source>
        <dbReference type="Proteomes" id="UP000006294"/>
    </source>
</evidence>
<evidence type="ECO:0000256" key="1">
    <source>
        <dbReference type="ARBA" id="ARBA00004117"/>
    </source>
</evidence>
<evidence type="ECO:0000313" key="8">
    <source>
        <dbReference type="EMBL" id="BAM47640.1"/>
    </source>
</evidence>
<dbReference type="PIRSF" id="PIRSF002889">
    <property type="entry name" value="Rod_FlgB"/>
    <property type="match status" value="1"/>
</dbReference>
<dbReference type="eggNOG" id="COG1815">
    <property type="taxonomic scope" value="Bacteria"/>
</dbReference>
<keyword evidence="8" id="KW-0969">Cilium</keyword>
<name>K0IYP8_AMPXN</name>
<dbReference type="KEGG" id="axl:AXY_15080"/>
<dbReference type="GO" id="GO:0071978">
    <property type="term" value="P:bacterial-type flagellum-dependent swarming motility"/>
    <property type="evidence" value="ECO:0007669"/>
    <property type="project" value="TreeGrafter"/>
</dbReference>
<dbReference type="Pfam" id="PF00460">
    <property type="entry name" value="Flg_bb_rod"/>
    <property type="match status" value="1"/>
</dbReference>
<dbReference type="PATRIC" id="fig|698758.3.peg.1504"/>
<reference evidence="8 9" key="1">
    <citation type="submission" date="2011-01" db="EMBL/GenBank/DDBJ databases">
        <title>Whole genome sequence of Amphibacillus xylinus NBRC 15112.</title>
        <authorList>
            <person name="Nakazawa H."/>
            <person name="Katano Y."/>
            <person name="Nakamura S."/>
            <person name="Sasagawa M."/>
            <person name="Fukada J."/>
            <person name="Arai T."/>
            <person name="Sasakura N."/>
            <person name="Mochizuki D."/>
            <person name="Hosoyama A."/>
            <person name="Harada K."/>
            <person name="Horikawa H."/>
            <person name="Kato Y."/>
            <person name="Harada T."/>
            <person name="Sasaki K."/>
            <person name="Sekiguchi M."/>
            <person name="Hodoyama M."/>
            <person name="Nishiko R."/>
            <person name="Narita H."/>
            <person name="Hanamaki A."/>
            <person name="Hata C."/>
            <person name="Konno Y."/>
            <person name="Niimura Y."/>
            <person name="Yamazaki S."/>
            <person name="Fujita N."/>
        </authorList>
    </citation>
    <scope>NUCLEOTIDE SEQUENCE [LARGE SCALE GENOMIC DNA]</scope>
    <source>
        <strain evidence="9">ATCC 51415 / DSM 6626 / JCM 7361 / LMG 17667 / NBRC 15112 / Ep01</strain>
    </source>
</reference>
<keyword evidence="8" id="KW-0282">Flagellum</keyword>
<dbReference type="RefSeq" id="WP_015010238.1">
    <property type="nucleotide sequence ID" value="NC_018704.1"/>
</dbReference>
<dbReference type="GO" id="GO:0030694">
    <property type="term" value="C:bacterial-type flagellum basal body, rod"/>
    <property type="evidence" value="ECO:0007669"/>
    <property type="project" value="InterPro"/>
</dbReference>
<comment type="similarity">
    <text evidence="2 6">Belongs to the flagella basal body rod proteins family.</text>
</comment>
<evidence type="ECO:0000259" key="7">
    <source>
        <dbReference type="Pfam" id="PF00460"/>
    </source>
</evidence>
<dbReference type="InterPro" id="IPR006300">
    <property type="entry name" value="FlgB"/>
</dbReference>
<protein>
    <recommendedName>
        <fullName evidence="3 6">Flagellar basal body rod protein FlgB</fullName>
    </recommendedName>
</protein>
<comment type="subcellular location">
    <subcellularLocation>
        <location evidence="1 6">Bacterial flagellum basal body</location>
    </subcellularLocation>
</comment>
<organism evidence="8 9">
    <name type="scientific">Amphibacillus xylanus (strain ATCC 51415 / DSM 6626 / JCM 7361 / LMG 17667 / NBRC 15112 / Ep01)</name>
    <dbReference type="NCBI Taxonomy" id="698758"/>
    <lineage>
        <taxon>Bacteria</taxon>
        <taxon>Bacillati</taxon>
        <taxon>Bacillota</taxon>
        <taxon>Bacilli</taxon>
        <taxon>Bacillales</taxon>
        <taxon>Bacillaceae</taxon>
        <taxon>Amphibacillus</taxon>
    </lineage>
</organism>
<dbReference type="NCBIfam" id="TIGR01396">
    <property type="entry name" value="FlgB"/>
    <property type="match status" value="1"/>
</dbReference>
<dbReference type="InterPro" id="IPR019776">
    <property type="entry name" value="Flagellar_basal_body_rod_CS"/>
</dbReference>
<dbReference type="InterPro" id="IPR001444">
    <property type="entry name" value="Flag_bb_rod_N"/>
</dbReference>
<comment type="subunit">
    <text evidence="6">The basal body constitutes a major portion of the flagellar organelle and consists of a number of rings mounted on a central rod.</text>
</comment>
<dbReference type="AlphaFoldDB" id="K0IYP8"/>
<dbReference type="EMBL" id="AP012050">
    <property type="protein sequence ID" value="BAM47640.1"/>
    <property type="molecule type" value="Genomic_DNA"/>
</dbReference>